<dbReference type="OrthoDB" id="422156at2759"/>
<evidence type="ECO:0000256" key="2">
    <source>
        <dbReference type="ARBA" id="ARBA00008473"/>
    </source>
</evidence>
<name>A0A836HDJ1_9TRYP</name>
<evidence type="ECO:0000256" key="6">
    <source>
        <dbReference type="ARBA" id="ARBA00022989"/>
    </source>
</evidence>
<evidence type="ECO:0000256" key="3">
    <source>
        <dbReference type="ARBA" id="ARBA00022448"/>
    </source>
</evidence>
<dbReference type="GO" id="GO:0048219">
    <property type="term" value="P:inter-Golgi cisterna vesicle-mediated transport"/>
    <property type="evidence" value="ECO:0007669"/>
    <property type="project" value="TreeGrafter"/>
</dbReference>
<dbReference type="GO" id="GO:0000139">
    <property type="term" value="C:Golgi membrane"/>
    <property type="evidence" value="ECO:0007669"/>
    <property type="project" value="UniProtKB-SubCell"/>
</dbReference>
<keyword evidence="7" id="KW-0333">Golgi apparatus</keyword>
<dbReference type="GO" id="GO:0005797">
    <property type="term" value="C:Golgi medial cisterna"/>
    <property type="evidence" value="ECO:0007669"/>
    <property type="project" value="TreeGrafter"/>
</dbReference>
<dbReference type="KEGG" id="phet:94286807"/>
<evidence type="ECO:0008006" key="12">
    <source>
        <dbReference type="Google" id="ProtNLM"/>
    </source>
</evidence>
<keyword evidence="5" id="KW-0653">Protein transport</keyword>
<evidence type="ECO:0000256" key="7">
    <source>
        <dbReference type="ARBA" id="ARBA00023034"/>
    </source>
</evidence>
<dbReference type="GeneID" id="94286807"/>
<gene>
    <name evidence="10" type="ORF">JKF63_00679</name>
</gene>
<keyword evidence="3" id="KW-0813">Transport</keyword>
<keyword evidence="11" id="KW-1185">Reference proteome</keyword>
<evidence type="ECO:0000256" key="9">
    <source>
        <dbReference type="SAM" id="Phobius"/>
    </source>
</evidence>
<dbReference type="RefSeq" id="XP_067752887.1">
    <property type="nucleotide sequence ID" value="XM_067896730.1"/>
</dbReference>
<dbReference type="PANTHER" id="PTHR21094">
    <property type="entry name" value="GOS-28 SNARE- RELATED"/>
    <property type="match status" value="1"/>
</dbReference>
<dbReference type="PANTHER" id="PTHR21094:SF2">
    <property type="entry name" value="GOLGI SNAP RECEPTOR COMPLEX MEMBER 1"/>
    <property type="match status" value="1"/>
</dbReference>
<organism evidence="10 11">
    <name type="scientific">Porcisia hertigi</name>
    <dbReference type="NCBI Taxonomy" id="2761500"/>
    <lineage>
        <taxon>Eukaryota</taxon>
        <taxon>Discoba</taxon>
        <taxon>Euglenozoa</taxon>
        <taxon>Kinetoplastea</taxon>
        <taxon>Metakinetoplastina</taxon>
        <taxon>Trypanosomatida</taxon>
        <taxon>Trypanosomatidae</taxon>
        <taxon>Leishmaniinae</taxon>
        <taxon>Porcisia</taxon>
    </lineage>
</organism>
<protein>
    <recommendedName>
        <fullName evidence="12">Golgi SNAP receptor complex member 1</fullName>
    </recommendedName>
</protein>
<keyword evidence="8 9" id="KW-0472">Membrane</keyword>
<dbReference type="GO" id="GO:0005801">
    <property type="term" value="C:cis-Golgi network"/>
    <property type="evidence" value="ECO:0007669"/>
    <property type="project" value="InterPro"/>
</dbReference>
<dbReference type="GO" id="GO:0015031">
    <property type="term" value="P:protein transport"/>
    <property type="evidence" value="ECO:0007669"/>
    <property type="project" value="UniProtKB-KW"/>
</dbReference>
<dbReference type="InterPro" id="IPR023601">
    <property type="entry name" value="Golgi_SNAP_su1"/>
</dbReference>
<keyword evidence="4 9" id="KW-0812">Transmembrane</keyword>
<comment type="similarity">
    <text evidence="2">Belongs to the GOSR1 family.</text>
</comment>
<feature type="transmembrane region" description="Helical" evidence="9">
    <location>
        <begin position="258"/>
        <end position="275"/>
    </location>
</feature>
<evidence type="ECO:0000313" key="10">
    <source>
        <dbReference type="EMBL" id="KAG5490559.1"/>
    </source>
</evidence>
<dbReference type="GO" id="GO:0005484">
    <property type="term" value="F:SNAP receptor activity"/>
    <property type="evidence" value="ECO:0007669"/>
    <property type="project" value="TreeGrafter"/>
</dbReference>
<dbReference type="GO" id="GO:0006888">
    <property type="term" value="P:endoplasmic reticulum to Golgi vesicle-mediated transport"/>
    <property type="evidence" value="ECO:0007669"/>
    <property type="project" value="InterPro"/>
</dbReference>
<dbReference type="AlphaFoldDB" id="A0A836HDJ1"/>
<comment type="caution">
    <text evidence="10">The sequence shown here is derived from an EMBL/GenBank/DDBJ whole genome shotgun (WGS) entry which is preliminary data.</text>
</comment>
<sequence length="276" mass="31098">MGPEARQVATWERLRNEARQTDQLIDQQLRTLEVVAHFDDDNMTDRAGTSFSLKGAGTSSSVTPVVPSTNPTFPHHSTANPPSASTRTLEEVERQYHAADGDVGELLRRLELTVMSMEEACSEFGPTSAAARHTDRFRGVLAEKQQARRRLALVYRQRKERYELAASRLSGAARRHVGSADDDTSGGVRILMDEQAAIQHTLNRVNGLLEQAGGTRNRLLLQRERFNDIGDKLLHIAERIPFLQNVLHRIDVHRRRETVVLGTVMSSLLFIFFFFL</sequence>
<accession>A0A836HDJ1</accession>
<proteinExistence type="inferred from homology"/>
<evidence type="ECO:0000256" key="1">
    <source>
        <dbReference type="ARBA" id="ARBA00004409"/>
    </source>
</evidence>
<evidence type="ECO:0000256" key="5">
    <source>
        <dbReference type="ARBA" id="ARBA00022927"/>
    </source>
</evidence>
<dbReference type="Proteomes" id="UP000674318">
    <property type="component" value="Unassembled WGS sequence"/>
</dbReference>
<keyword evidence="6 9" id="KW-1133">Transmembrane helix</keyword>
<dbReference type="GO" id="GO:0031201">
    <property type="term" value="C:SNARE complex"/>
    <property type="evidence" value="ECO:0007669"/>
    <property type="project" value="TreeGrafter"/>
</dbReference>
<dbReference type="GO" id="GO:0006906">
    <property type="term" value="P:vesicle fusion"/>
    <property type="evidence" value="ECO:0007669"/>
    <property type="project" value="TreeGrafter"/>
</dbReference>
<comment type="subcellular location">
    <subcellularLocation>
        <location evidence="1">Golgi apparatus membrane</location>
        <topology evidence="1">Single-pass type IV membrane protein</topology>
    </subcellularLocation>
</comment>
<reference evidence="10 11" key="1">
    <citation type="submission" date="2021-02" db="EMBL/GenBank/DDBJ databases">
        <title>Porcisia hertigi Genome sequencing and assembly.</title>
        <authorList>
            <person name="Almutairi H."/>
            <person name="Gatherer D."/>
        </authorList>
    </citation>
    <scope>NUCLEOTIDE SEQUENCE [LARGE SCALE GENOMIC DNA]</scope>
    <source>
        <strain evidence="10 11">C119</strain>
    </source>
</reference>
<evidence type="ECO:0000313" key="11">
    <source>
        <dbReference type="Proteomes" id="UP000674318"/>
    </source>
</evidence>
<evidence type="ECO:0000256" key="4">
    <source>
        <dbReference type="ARBA" id="ARBA00022692"/>
    </source>
</evidence>
<dbReference type="EMBL" id="JAFJZO010000036">
    <property type="protein sequence ID" value="KAG5490559.1"/>
    <property type="molecule type" value="Genomic_DNA"/>
</dbReference>
<evidence type="ECO:0000256" key="8">
    <source>
        <dbReference type="ARBA" id="ARBA00023136"/>
    </source>
</evidence>